<evidence type="ECO:0000256" key="4">
    <source>
        <dbReference type="SAM" id="MobiDB-lite"/>
    </source>
</evidence>
<dbReference type="GO" id="GO:0005634">
    <property type="term" value="C:nucleus"/>
    <property type="evidence" value="ECO:0007669"/>
    <property type="project" value="UniProtKB-SubCell"/>
</dbReference>
<evidence type="ECO:0000259" key="5">
    <source>
        <dbReference type="Pfam" id="PF11718"/>
    </source>
</evidence>
<evidence type="ECO:0000256" key="2">
    <source>
        <dbReference type="ARBA" id="ARBA00022664"/>
    </source>
</evidence>
<keyword evidence="2" id="KW-0507">mRNA processing</keyword>
<gene>
    <name evidence="6" type="ORF">FH972_025020</name>
</gene>
<keyword evidence="3" id="KW-0539">Nucleus</keyword>
<comment type="caution">
    <text evidence="6">The sequence shown here is derived from an EMBL/GenBank/DDBJ whole genome shotgun (WGS) entry which is preliminary data.</text>
</comment>
<dbReference type="GO" id="GO:0006397">
    <property type="term" value="P:mRNA processing"/>
    <property type="evidence" value="ECO:0007669"/>
    <property type="project" value="UniProtKB-KW"/>
</dbReference>
<feature type="compositionally biased region" description="Basic residues" evidence="4">
    <location>
        <begin position="47"/>
        <end position="56"/>
    </location>
</feature>
<dbReference type="Proteomes" id="UP000327013">
    <property type="component" value="Unassembled WGS sequence"/>
</dbReference>
<comment type="subcellular location">
    <subcellularLocation>
        <location evidence="1">Nucleus</location>
    </subcellularLocation>
</comment>
<evidence type="ECO:0000256" key="1">
    <source>
        <dbReference type="ARBA" id="ARBA00004123"/>
    </source>
</evidence>
<feature type="domain" description="Pre-mRNA 3'-end-processing endonuclease polyadenylation factor C-term" evidence="5">
    <location>
        <begin position="1"/>
        <end position="192"/>
    </location>
</feature>
<proteinExistence type="predicted"/>
<evidence type="ECO:0000313" key="7">
    <source>
        <dbReference type="Proteomes" id="UP000327013"/>
    </source>
</evidence>
<dbReference type="EMBL" id="VIBQ01000036">
    <property type="protein sequence ID" value="KAB8437340.1"/>
    <property type="molecule type" value="Genomic_DNA"/>
</dbReference>
<reference evidence="6 7" key="1">
    <citation type="submission" date="2019-06" db="EMBL/GenBank/DDBJ databases">
        <title>A chromosomal-level reference genome of Carpinus fangiana (Coryloideae, Betulaceae).</title>
        <authorList>
            <person name="Yang X."/>
            <person name="Wang Z."/>
            <person name="Zhang L."/>
            <person name="Hao G."/>
            <person name="Liu J."/>
            <person name="Yang Y."/>
        </authorList>
    </citation>
    <scope>NUCLEOTIDE SEQUENCE [LARGE SCALE GENOMIC DNA]</scope>
    <source>
        <strain evidence="6">Cfa_2016G</strain>
        <tissue evidence="6">Leaf</tissue>
    </source>
</reference>
<dbReference type="OrthoDB" id="5592615at2759"/>
<dbReference type="AlphaFoldDB" id="A0A5N6L045"/>
<organism evidence="6 7">
    <name type="scientific">Carpinus fangiana</name>
    <dbReference type="NCBI Taxonomy" id="176857"/>
    <lineage>
        <taxon>Eukaryota</taxon>
        <taxon>Viridiplantae</taxon>
        <taxon>Streptophyta</taxon>
        <taxon>Embryophyta</taxon>
        <taxon>Tracheophyta</taxon>
        <taxon>Spermatophyta</taxon>
        <taxon>Magnoliopsida</taxon>
        <taxon>eudicotyledons</taxon>
        <taxon>Gunneridae</taxon>
        <taxon>Pentapetalae</taxon>
        <taxon>rosids</taxon>
        <taxon>fabids</taxon>
        <taxon>Fagales</taxon>
        <taxon>Betulaceae</taxon>
        <taxon>Carpinus</taxon>
    </lineage>
</organism>
<keyword evidence="7" id="KW-1185">Reference proteome</keyword>
<protein>
    <recommendedName>
        <fullName evidence="5">Pre-mRNA 3'-end-processing endonuclease polyadenylation factor C-term domain-containing protein</fullName>
    </recommendedName>
</protein>
<evidence type="ECO:0000256" key="3">
    <source>
        <dbReference type="ARBA" id="ARBA00023242"/>
    </source>
</evidence>
<accession>A0A5N6L045</accession>
<sequence length="205" mass="21004">MDTVSVTIRPRGALEIEWEGNVMNDGIADAVMAVLLAVESAPASVRRSTKLHSHSHAAHDHALTNGSNGAAADPPPRNPHAAAAPAERLSRLLLFLEAQFGADAIEPVAEPRPTATATDASDGTVSAADSGAAVAVKASAAEQALPAPGLKIRVDRHVATVWLEDLSVECASAPLRDRVRAVVERGVECVAPLWSGALGGAAVAV</sequence>
<dbReference type="InterPro" id="IPR021718">
    <property type="entry name" value="CPSF73-100_C"/>
</dbReference>
<name>A0A5N6L045_9ROSI</name>
<feature type="region of interest" description="Disordered" evidence="4">
    <location>
        <begin position="47"/>
        <end position="84"/>
    </location>
</feature>
<dbReference type="Pfam" id="PF11718">
    <property type="entry name" value="CPSF73-100_C"/>
    <property type="match status" value="1"/>
</dbReference>
<evidence type="ECO:0000313" key="6">
    <source>
        <dbReference type="EMBL" id="KAB8437340.1"/>
    </source>
</evidence>